<accession>A0AA97GV08</accession>
<sequence length="92" mass="9682">MTGSNGAKFYLDVTSRLDNDLGACADGTPLQGPLGHLMDDAQFGPHVDRRCVIDPAADPTTNALIGVYSPGTVASKEAAREYCGEHYGTNPQ</sequence>
<gene>
    <name evidence="1" type="ORF">MP11Mi_03300</name>
</gene>
<dbReference type="AlphaFoldDB" id="A0AA97GV08"/>
<evidence type="ECO:0000313" key="1">
    <source>
        <dbReference type="EMBL" id="WOC11263.1"/>
    </source>
</evidence>
<proteinExistence type="predicted"/>
<organism evidence="1">
    <name type="scientific">Gordonia sp. MP11Mi</name>
    <dbReference type="NCBI Taxonomy" id="3022769"/>
    <lineage>
        <taxon>Bacteria</taxon>
        <taxon>Bacillati</taxon>
        <taxon>Actinomycetota</taxon>
        <taxon>Actinomycetes</taxon>
        <taxon>Mycobacteriales</taxon>
        <taxon>Gordoniaceae</taxon>
        <taxon>Gordonia</taxon>
    </lineage>
</organism>
<reference evidence="1" key="1">
    <citation type="submission" date="2023-06" db="EMBL/GenBank/DDBJ databases">
        <title>Gordonia sp. nov. and Pseudochrobactrum sp. nov., two species isolated from the burying beetle Nicrophorus vespilloides.</title>
        <authorList>
            <person name="Poehlein A."/>
            <person name="Guzman J."/>
            <person name="Daniel R."/>
            <person name="Vilcinskas A."/>
        </authorList>
    </citation>
    <scope>NUCLEOTIDE SEQUENCE</scope>
    <source>
        <strain evidence="1">MP11Mi</strain>
    </source>
</reference>
<dbReference type="RefSeq" id="WP_420040589.1">
    <property type="nucleotide sequence ID" value="NZ_CP128986.1"/>
</dbReference>
<name>A0AA97GV08_9ACTN</name>
<protein>
    <submittedName>
        <fullName evidence="1">Uncharacterized protein</fullName>
    </submittedName>
</protein>
<dbReference type="EMBL" id="CP128986">
    <property type="protein sequence ID" value="WOC11263.1"/>
    <property type="molecule type" value="Genomic_DNA"/>
</dbReference>